<sequence>MGVRPLILLLSGFYREKESKVSLLNLIRAPTRYPRELATSIPAVSSNGTPRSPSCLLCCVRGQSSKEQGIVDFTDAEFQQSDVVATEEECLADEVLHLDTMIPELCNVPASTPAKTPRASSIKRKRHQEYPRIEEAFRILKKANKNMEESTKEDMLDF</sequence>
<dbReference type="Proteomes" id="UP000499080">
    <property type="component" value="Unassembled WGS sequence"/>
</dbReference>
<comment type="caution">
    <text evidence="1">The sequence shown here is derived from an EMBL/GenBank/DDBJ whole genome shotgun (WGS) entry which is preliminary data.</text>
</comment>
<protein>
    <submittedName>
        <fullName evidence="1">Uncharacterized protein</fullName>
    </submittedName>
</protein>
<accession>A0A4Y2P842</accession>
<dbReference type="OrthoDB" id="6425124at2759"/>
<gene>
    <name evidence="1" type="ORF">AVEN_204066_1</name>
</gene>
<keyword evidence="2" id="KW-1185">Reference proteome</keyword>
<dbReference type="EMBL" id="BGPR01010811">
    <property type="protein sequence ID" value="GBN48108.1"/>
    <property type="molecule type" value="Genomic_DNA"/>
</dbReference>
<reference evidence="1 2" key="1">
    <citation type="journal article" date="2019" name="Sci. Rep.">
        <title>Orb-weaving spider Araneus ventricosus genome elucidates the spidroin gene catalogue.</title>
        <authorList>
            <person name="Kono N."/>
            <person name="Nakamura H."/>
            <person name="Ohtoshi R."/>
            <person name="Moran D.A.P."/>
            <person name="Shinohara A."/>
            <person name="Yoshida Y."/>
            <person name="Fujiwara M."/>
            <person name="Mori M."/>
            <person name="Tomita M."/>
            <person name="Arakawa K."/>
        </authorList>
    </citation>
    <scope>NUCLEOTIDE SEQUENCE [LARGE SCALE GENOMIC DNA]</scope>
</reference>
<evidence type="ECO:0000313" key="1">
    <source>
        <dbReference type="EMBL" id="GBN48108.1"/>
    </source>
</evidence>
<name>A0A4Y2P842_ARAVE</name>
<dbReference type="AlphaFoldDB" id="A0A4Y2P842"/>
<evidence type="ECO:0000313" key="2">
    <source>
        <dbReference type="Proteomes" id="UP000499080"/>
    </source>
</evidence>
<organism evidence="1 2">
    <name type="scientific">Araneus ventricosus</name>
    <name type="common">Orbweaver spider</name>
    <name type="synonym">Epeira ventricosa</name>
    <dbReference type="NCBI Taxonomy" id="182803"/>
    <lineage>
        <taxon>Eukaryota</taxon>
        <taxon>Metazoa</taxon>
        <taxon>Ecdysozoa</taxon>
        <taxon>Arthropoda</taxon>
        <taxon>Chelicerata</taxon>
        <taxon>Arachnida</taxon>
        <taxon>Araneae</taxon>
        <taxon>Araneomorphae</taxon>
        <taxon>Entelegynae</taxon>
        <taxon>Araneoidea</taxon>
        <taxon>Araneidae</taxon>
        <taxon>Araneus</taxon>
    </lineage>
</organism>
<proteinExistence type="predicted"/>